<dbReference type="EMBL" id="JAEANY010000001">
    <property type="protein sequence ID" value="MBH5321390.1"/>
    <property type="molecule type" value="Genomic_DNA"/>
</dbReference>
<keyword evidence="1" id="KW-0694">RNA-binding</keyword>
<dbReference type="Proteomes" id="UP000602442">
    <property type="component" value="Unassembled WGS sequence"/>
</dbReference>
<gene>
    <name evidence="3" type="ORF">I5L03_02175</name>
</gene>
<dbReference type="InterPro" id="IPR036986">
    <property type="entry name" value="S4_RNA-bd_sf"/>
</dbReference>
<proteinExistence type="predicted"/>
<name>A0ABS0N097_9SPHN</name>
<dbReference type="CDD" id="cd00165">
    <property type="entry name" value="S4"/>
    <property type="match status" value="1"/>
</dbReference>
<dbReference type="RefSeq" id="WP_197920057.1">
    <property type="nucleotide sequence ID" value="NZ_CAWPTA010000006.1"/>
</dbReference>
<dbReference type="InterPro" id="IPR002942">
    <property type="entry name" value="S4_RNA-bd"/>
</dbReference>
<evidence type="ECO:0000313" key="4">
    <source>
        <dbReference type="Proteomes" id="UP000602442"/>
    </source>
</evidence>
<evidence type="ECO:0000259" key="2">
    <source>
        <dbReference type="SMART" id="SM00363"/>
    </source>
</evidence>
<sequence length="85" mass="9520">MRLDLLLCRLRFAKSRSLAQRCIAEGHIRRNGERVVASDEPISPGDVLTLPIGRTVRVIAIESLPDRRGPAAEARAHYHEHSRNA</sequence>
<dbReference type="Pfam" id="PF01479">
    <property type="entry name" value="S4"/>
    <property type="match status" value="1"/>
</dbReference>
<reference evidence="3 4" key="1">
    <citation type="submission" date="2020-11" db="EMBL/GenBank/DDBJ databases">
        <title>Erythrobacter sediminis sp. nov., a marine bacterium from a tidal flat of Garorim Bay.</title>
        <authorList>
            <person name="Kim D."/>
            <person name="Yoo Y."/>
            <person name="Kim J.-J."/>
        </authorList>
    </citation>
    <scope>NUCLEOTIDE SEQUENCE [LARGE SCALE GENOMIC DNA]</scope>
    <source>
        <strain evidence="3 4">JGD-13</strain>
    </source>
</reference>
<dbReference type="PROSITE" id="PS50889">
    <property type="entry name" value="S4"/>
    <property type="match status" value="1"/>
</dbReference>
<protein>
    <submittedName>
        <fullName evidence="3">RNA-binding S4 domain-containing protein</fullName>
    </submittedName>
</protein>
<evidence type="ECO:0000313" key="3">
    <source>
        <dbReference type="EMBL" id="MBH5321390.1"/>
    </source>
</evidence>
<comment type="caution">
    <text evidence="3">The sequence shown here is derived from an EMBL/GenBank/DDBJ whole genome shotgun (WGS) entry which is preliminary data.</text>
</comment>
<evidence type="ECO:0000256" key="1">
    <source>
        <dbReference type="PROSITE-ProRule" id="PRU00182"/>
    </source>
</evidence>
<organism evidence="3 4">
    <name type="scientific">Aurantiacibacter sediminis</name>
    <dbReference type="NCBI Taxonomy" id="2793064"/>
    <lineage>
        <taxon>Bacteria</taxon>
        <taxon>Pseudomonadati</taxon>
        <taxon>Pseudomonadota</taxon>
        <taxon>Alphaproteobacteria</taxon>
        <taxon>Sphingomonadales</taxon>
        <taxon>Erythrobacteraceae</taxon>
        <taxon>Aurantiacibacter</taxon>
    </lineage>
</organism>
<accession>A0ABS0N097</accession>
<keyword evidence="4" id="KW-1185">Reference proteome</keyword>
<dbReference type="SUPFAM" id="SSF55174">
    <property type="entry name" value="Alpha-L RNA-binding motif"/>
    <property type="match status" value="1"/>
</dbReference>
<dbReference type="SMART" id="SM00363">
    <property type="entry name" value="S4"/>
    <property type="match status" value="1"/>
</dbReference>
<dbReference type="Gene3D" id="3.10.290.10">
    <property type="entry name" value="RNA-binding S4 domain"/>
    <property type="match status" value="1"/>
</dbReference>
<feature type="domain" description="RNA-binding S4" evidence="2">
    <location>
        <begin position="1"/>
        <end position="65"/>
    </location>
</feature>